<keyword evidence="21" id="KW-1185">Reference proteome</keyword>
<comment type="function">
    <text evidence="17">Mannosyltransferase that operates in the biosynthetic pathway of dolichol-linked oligosaccharides, the glycan precursors employed in protein asparagine (N)-glycosylation. The assembly of dolichol-linked oligosaccharides begins on the cytosolic side of the endoplasmic reticulum membrane and finishes in its lumen. The sequential addition of sugars to dolichol pyrophosphate produces dolichol-linked oligosaccharides containing fourteen sugars, including two GlcNAcs, nine mannoses and three glucoses. Once assembled, the oligosaccharide is transferred from the lipid to nascent proteins by oligosaccharyltransferases. Catalyzes, on the cytoplasmic face of the endoplasmic reticulum, the addition of the first mannose residues to the dolichol-linked oligosaccharide chain, to produce Man1GlcNAc(2)-PP-dolichol core oligosaccharide. Man1GlcNAc(2)-PP-dolichol is a substrate for ALG2, the following enzyme in the biosynthetic pathway.</text>
</comment>
<dbReference type="FunFam" id="3.40.50.2000:FF:000096">
    <property type="entry name" value="ALG1, chitobiosyldiphosphodolichol beta-mannosyltransferase"/>
    <property type="match status" value="1"/>
</dbReference>
<dbReference type="SUPFAM" id="SSF53756">
    <property type="entry name" value="UDP-Glycosyltransferase/glycogen phosphorylase"/>
    <property type="match status" value="1"/>
</dbReference>
<keyword evidence="11" id="KW-1133">Transmembrane helix</keyword>
<keyword evidence="7" id="KW-0808">Transferase</keyword>
<dbReference type="GO" id="GO:0004578">
    <property type="term" value="F:chitobiosyldiphosphodolichol beta-mannosyltransferase activity"/>
    <property type="evidence" value="ECO:0007669"/>
    <property type="project" value="UniProtKB-EC"/>
</dbReference>
<evidence type="ECO:0000256" key="16">
    <source>
        <dbReference type="ARBA" id="ARBA00045071"/>
    </source>
</evidence>
<evidence type="ECO:0000256" key="1">
    <source>
        <dbReference type="ARBA" id="ARBA00004389"/>
    </source>
</evidence>
<comment type="pathway">
    <text evidence="2">Protein modification; protein glycosylation.</text>
</comment>
<evidence type="ECO:0000256" key="19">
    <source>
        <dbReference type="ARBA" id="ARBA00082785"/>
    </source>
</evidence>
<reference evidence="20 21" key="1">
    <citation type="journal article" date="2012" name="Nature">
        <title>The bonobo genome compared with the chimpanzee and human genomes.</title>
        <authorList>
            <person name="Prufer K."/>
            <person name="Munch K."/>
            <person name="Hellmann I."/>
            <person name="Akagi K."/>
            <person name="Miller J.R."/>
            <person name="Walenz B."/>
            <person name="Koren S."/>
            <person name="Sutton G."/>
            <person name="Kodira C."/>
            <person name="Winer R."/>
            <person name="Knight J.R."/>
            <person name="Mullikin J.C."/>
            <person name="Meader S.J."/>
            <person name="Ponting C.P."/>
            <person name="Lunter G."/>
            <person name="Higashino S."/>
            <person name="Hobolth A."/>
            <person name="Dutheil J."/>
            <person name="Karakoc E."/>
            <person name="Alkan C."/>
            <person name="Sajjadian S."/>
            <person name="Catacchio C.R."/>
            <person name="Ventura M."/>
            <person name="Marques-Bonet T."/>
            <person name="Eichler E.E."/>
            <person name="Andre C."/>
            <person name="Atencia R."/>
            <person name="Mugisha L."/>
            <person name="Junhold J."/>
            <person name="Patterson N."/>
            <person name="Siebauer M."/>
            <person name="Good J.M."/>
            <person name="Fischer A."/>
            <person name="Ptak S.E."/>
            <person name="Lachmann M."/>
            <person name="Symer D.E."/>
            <person name="Mailund T."/>
            <person name="Schierup M.H."/>
            <person name="Andres A.M."/>
            <person name="Kelso J."/>
            <person name="Paabo S."/>
        </authorList>
    </citation>
    <scope>NUCLEOTIDE SEQUENCE [LARGE SCALE GENOMIC DNA]</scope>
</reference>
<keyword evidence="6" id="KW-0328">Glycosyltransferase</keyword>
<comment type="similarity">
    <text evidence="18">Belongs to the glycosyltransferase group 1 family. Glycosyltransferase 33 subfamily.</text>
</comment>
<proteinExistence type="inferred from homology"/>
<dbReference type="AlphaFoldDB" id="A0A2R8ZUH0"/>
<keyword evidence="12" id="KW-0472">Membrane</keyword>
<evidence type="ECO:0000256" key="8">
    <source>
        <dbReference type="ARBA" id="ARBA00022692"/>
    </source>
</evidence>
<dbReference type="Proteomes" id="UP000240080">
    <property type="component" value="Chromosome 4"/>
</dbReference>
<dbReference type="PANTHER" id="PTHR13036">
    <property type="entry name" value="BETA1,4 MANNOSYLTRANSFERASE"/>
    <property type="match status" value="1"/>
</dbReference>
<evidence type="ECO:0000313" key="21">
    <source>
        <dbReference type="Proteomes" id="UP000240080"/>
    </source>
</evidence>
<keyword evidence="9" id="KW-0256">Endoplasmic reticulum</keyword>
<evidence type="ECO:0000256" key="4">
    <source>
        <dbReference type="ARBA" id="ARBA00015841"/>
    </source>
</evidence>
<dbReference type="Ensembl" id="ENSPPAT00000031245.1">
    <property type="protein sequence ID" value="ENSPPAP00000008609.1"/>
    <property type="gene ID" value="ENSPPAG00000027549.1"/>
</dbReference>
<evidence type="ECO:0000256" key="2">
    <source>
        <dbReference type="ARBA" id="ARBA00004922"/>
    </source>
</evidence>
<evidence type="ECO:0000313" key="20">
    <source>
        <dbReference type="Ensembl" id="ENSPPAP00000008609.1"/>
    </source>
</evidence>
<sequence>FNITEGGHAPLILLLKATAVTIYDKPASFFQDTPLDLQRRLFMKLSGTHSPFRARSEPEDPATERSAFMKRDAGSGLVMRLHERPALLVSSTGWTEDEDFSILLEALESRDGFMAVSALLCEGKGPLREYYSRLIHQKHFQHIQVCIPWLEAEDYPRSADLGVCLHTSSSGLDLPMKVVDMFGCCLPVCAVNFKCLHELVKHEENGLVFEYSEELAAQLQMLFSNFPDPEGKLNQFRKNLRELQQLRWDESWVQTVLPLVMDT</sequence>
<keyword evidence="5" id="KW-0597">Phosphoprotein</keyword>
<dbReference type="EC" id="2.4.1.142" evidence="3"/>
<dbReference type="GO" id="GO:0005789">
    <property type="term" value="C:endoplasmic reticulum membrane"/>
    <property type="evidence" value="ECO:0007669"/>
    <property type="project" value="UniProtKB-SubCell"/>
</dbReference>
<dbReference type="Pfam" id="PF13692">
    <property type="entry name" value="Glyco_trans_1_4"/>
    <property type="match status" value="1"/>
</dbReference>
<dbReference type="Gene3D" id="3.40.50.2000">
    <property type="entry name" value="Glycogen Phosphorylase B"/>
    <property type="match status" value="1"/>
</dbReference>
<dbReference type="STRING" id="9597.ENSPPAP00000008609"/>
<dbReference type="PANTHER" id="PTHR13036:SF0">
    <property type="entry name" value="CHITOBIOSYLDIPHOSPHODOLICHOL BETA-MANNOSYLTRANSFERASE"/>
    <property type="match status" value="1"/>
</dbReference>
<evidence type="ECO:0000256" key="12">
    <source>
        <dbReference type="ARBA" id="ARBA00023136"/>
    </source>
</evidence>
<evidence type="ECO:0000256" key="18">
    <source>
        <dbReference type="ARBA" id="ARBA00061237"/>
    </source>
</evidence>
<dbReference type="Bgee" id="ENSPPAG00000027549">
    <property type="expression patterns" value="Expressed in liver and 6 other cell types or tissues"/>
</dbReference>
<protein>
    <recommendedName>
        <fullName evidence="4">Chitobiosyldiphosphodolichol beta-mannosyltransferase</fullName>
        <ecNumber evidence="3">2.4.1.142</ecNumber>
    </recommendedName>
    <alternativeName>
        <fullName evidence="19">Asparagine-linked glycosylation protein 1 homolog</fullName>
    </alternativeName>
    <alternativeName>
        <fullName evidence="14">Beta-1,4-mannosyltransferase</fullName>
    </alternativeName>
    <alternativeName>
        <fullName evidence="15">GDP-Man:GlcNAc2-PP-dolichol mannosyltransferase</fullName>
    </alternativeName>
    <alternativeName>
        <fullName evidence="13">GDP-mannose-dolichol diphosphochitobiose mannosyltransferase</fullName>
    </alternativeName>
</protein>
<accession>A0A2R8ZUH0</accession>
<dbReference type="EMBL" id="AJFE02020394">
    <property type="status" value="NOT_ANNOTATED_CDS"/>
    <property type="molecule type" value="Genomic_DNA"/>
</dbReference>
<evidence type="ECO:0000256" key="17">
    <source>
        <dbReference type="ARBA" id="ARBA00056362"/>
    </source>
</evidence>
<dbReference type="InterPro" id="IPR026051">
    <property type="entry name" value="ALG1-like"/>
</dbReference>
<evidence type="ECO:0000256" key="15">
    <source>
        <dbReference type="ARBA" id="ARBA00033088"/>
    </source>
</evidence>
<keyword evidence="8" id="KW-0812">Transmembrane</keyword>
<reference evidence="20" key="2">
    <citation type="submission" date="2025-08" db="UniProtKB">
        <authorList>
            <consortium name="Ensembl"/>
        </authorList>
    </citation>
    <scope>IDENTIFICATION</scope>
</reference>
<evidence type="ECO:0000256" key="11">
    <source>
        <dbReference type="ARBA" id="ARBA00022989"/>
    </source>
</evidence>
<keyword evidence="10" id="KW-0735">Signal-anchor</keyword>
<evidence type="ECO:0000256" key="10">
    <source>
        <dbReference type="ARBA" id="ARBA00022968"/>
    </source>
</evidence>
<evidence type="ECO:0000256" key="5">
    <source>
        <dbReference type="ARBA" id="ARBA00022553"/>
    </source>
</evidence>
<evidence type="ECO:0000256" key="7">
    <source>
        <dbReference type="ARBA" id="ARBA00022679"/>
    </source>
</evidence>
<evidence type="ECO:0000256" key="3">
    <source>
        <dbReference type="ARBA" id="ARBA00012611"/>
    </source>
</evidence>
<evidence type="ECO:0000256" key="13">
    <source>
        <dbReference type="ARBA" id="ARBA00031434"/>
    </source>
</evidence>
<name>A0A2R8ZUH0_PANPA</name>
<evidence type="ECO:0000256" key="14">
    <source>
        <dbReference type="ARBA" id="ARBA00031566"/>
    </source>
</evidence>
<reference evidence="20" key="3">
    <citation type="submission" date="2025-09" db="UniProtKB">
        <authorList>
            <consortium name="Ensembl"/>
        </authorList>
    </citation>
    <scope>IDENTIFICATION</scope>
</reference>
<comment type="subcellular location">
    <subcellularLocation>
        <location evidence="1">Endoplasmic reticulum membrane</location>
        <topology evidence="1">Single-pass membrane protein</topology>
    </subcellularLocation>
</comment>
<evidence type="ECO:0000256" key="6">
    <source>
        <dbReference type="ARBA" id="ARBA00022676"/>
    </source>
</evidence>
<comment type="catalytic activity">
    <reaction evidence="16">
        <text>an N,N'-diacetylchitobiosyl-diphospho-di-trans,poly-cis-dolichol + GDP-alpha-D-mannose = a beta-D-Man-(1-&gt;4)-beta-D-GlcNAc-(1-&gt;4)-alpha-D-GlcNAc-diphospho-di-trans,poly-cis-dolichol + GDP + H(+)</text>
        <dbReference type="Rhea" id="RHEA:13865"/>
        <dbReference type="Rhea" id="RHEA-COMP:19510"/>
        <dbReference type="Rhea" id="RHEA-COMP:19511"/>
        <dbReference type="ChEBI" id="CHEBI:15378"/>
        <dbReference type="ChEBI" id="CHEBI:57269"/>
        <dbReference type="ChEBI" id="CHEBI:57527"/>
        <dbReference type="ChEBI" id="CHEBI:58189"/>
        <dbReference type="ChEBI" id="CHEBI:58472"/>
        <dbReference type="EC" id="2.4.1.142"/>
    </reaction>
    <physiologicalReaction direction="left-to-right" evidence="16">
        <dbReference type="Rhea" id="RHEA:13866"/>
    </physiologicalReaction>
</comment>
<dbReference type="GeneTree" id="ENSGT00390000008647"/>
<organism evidence="20 21">
    <name type="scientific">Pan paniscus</name>
    <name type="common">Pygmy chimpanzee</name>
    <name type="synonym">Bonobo</name>
    <dbReference type="NCBI Taxonomy" id="9597"/>
    <lineage>
        <taxon>Eukaryota</taxon>
        <taxon>Metazoa</taxon>
        <taxon>Chordata</taxon>
        <taxon>Craniata</taxon>
        <taxon>Vertebrata</taxon>
        <taxon>Euteleostomi</taxon>
        <taxon>Mammalia</taxon>
        <taxon>Eutheria</taxon>
        <taxon>Euarchontoglires</taxon>
        <taxon>Primates</taxon>
        <taxon>Haplorrhini</taxon>
        <taxon>Catarrhini</taxon>
        <taxon>Hominidae</taxon>
        <taxon>Pan</taxon>
    </lineage>
</organism>
<evidence type="ECO:0000256" key="9">
    <source>
        <dbReference type="ARBA" id="ARBA00022824"/>
    </source>
</evidence>